<reference evidence="8 9" key="1">
    <citation type="submission" date="2017-03" db="EMBL/GenBank/DDBJ databases">
        <title>Genomes of endolithic fungi from Antarctica.</title>
        <authorList>
            <person name="Coleine C."/>
            <person name="Masonjones S."/>
            <person name="Stajich J.E."/>
        </authorList>
    </citation>
    <scope>NUCLEOTIDE SEQUENCE [LARGE SCALE GENOMIC DNA]</scope>
    <source>
        <strain evidence="8 9">CCFEE 6314</strain>
    </source>
</reference>
<dbReference type="SUPFAM" id="SSF57701">
    <property type="entry name" value="Zn2/Cys6 DNA-binding domain"/>
    <property type="match status" value="1"/>
</dbReference>
<dbReference type="AlphaFoldDB" id="A0A438MW05"/>
<keyword evidence="3" id="KW-0805">Transcription regulation</keyword>
<accession>A0A438MW05</accession>
<dbReference type="OrthoDB" id="4116715at2759"/>
<sequence>MAKDLNASRRKIQSRTKVKTGCATCRTRKVKCDENKPFCKKCVDTRRTCDGYESLFRIVSTKSIDEDRAGQCEAAFGLQSLPASVMEISQQDIDILNRYFSTKTMLDVKLPCDEEARQVLQASLNDPPIRHAVMSLKALRENLEMLGHNQTSVSKHITANADFGLQQYCVALRSLVSSLSTPDTDGLKSALLCCQIFISIEEVRANYVAMAQHIIRGLGIMHECQARPGLTTANELVSAKHNQLPLLDVFIIKLFSAPCKFAESSTPAGPRATSAADCLLSPPQDSVPSQSLRTIVPDVRKELVNIAALMLEFLGKVSSVTMVDDALQLLPEKMSLLDSLDSWLAKIGLNQTMIRSQCPISLSFMSFFHQILKIILLGALDSSPSICAQLRTENTRLLDIANDVAERTKSFEKHAGARSRRPPN</sequence>
<evidence type="ECO:0000256" key="6">
    <source>
        <dbReference type="ARBA" id="ARBA00023242"/>
    </source>
</evidence>
<proteinExistence type="predicted"/>
<keyword evidence="2" id="KW-0862">Zinc</keyword>
<evidence type="ECO:0000256" key="4">
    <source>
        <dbReference type="ARBA" id="ARBA00023125"/>
    </source>
</evidence>
<evidence type="ECO:0000256" key="3">
    <source>
        <dbReference type="ARBA" id="ARBA00023015"/>
    </source>
</evidence>
<dbReference type="EMBL" id="NAJM01000043">
    <property type="protein sequence ID" value="RVX67943.1"/>
    <property type="molecule type" value="Genomic_DNA"/>
</dbReference>
<evidence type="ECO:0000256" key="2">
    <source>
        <dbReference type="ARBA" id="ARBA00022833"/>
    </source>
</evidence>
<dbReference type="InterPro" id="IPR052360">
    <property type="entry name" value="Transcr_Regulatory_Proteins"/>
</dbReference>
<dbReference type="PANTHER" id="PTHR36206">
    <property type="entry name" value="ASPERCRYPTIN BIOSYNTHESIS CLUSTER-SPECIFIC TRANSCRIPTION REGULATOR ATNN-RELATED"/>
    <property type="match status" value="1"/>
</dbReference>
<dbReference type="Proteomes" id="UP000288859">
    <property type="component" value="Unassembled WGS sequence"/>
</dbReference>
<evidence type="ECO:0000256" key="1">
    <source>
        <dbReference type="ARBA" id="ARBA00022723"/>
    </source>
</evidence>
<dbReference type="GO" id="GO:0003677">
    <property type="term" value="F:DNA binding"/>
    <property type="evidence" value="ECO:0007669"/>
    <property type="project" value="UniProtKB-KW"/>
</dbReference>
<keyword evidence="5" id="KW-0804">Transcription</keyword>
<dbReference type="InterPro" id="IPR036864">
    <property type="entry name" value="Zn2-C6_fun-type_DNA-bd_sf"/>
</dbReference>
<feature type="domain" description="Zn(2)-C6 fungal-type" evidence="7">
    <location>
        <begin position="21"/>
        <end position="49"/>
    </location>
</feature>
<organism evidence="8 9">
    <name type="scientific">Exophiala mesophila</name>
    <name type="common">Black yeast-like fungus</name>
    <dbReference type="NCBI Taxonomy" id="212818"/>
    <lineage>
        <taxon>Eukaryota</taxon>
        <taxon>Fungi</taxon>
        <taxon>Dikarya</taxon>
        <taxon>Ascomycota</taxon>
        <taxon>Pezizomycotina</taxon>
        <taxon>Eurotiomycetes</taxon>
        <taxon>Chaetothyriomycetidae</taxon>
        <taxon>Chaetothyriales</taxon>
        <taxon>Herpotrichiellaceae</taxon>
        <taxon>Exophiala</taxon>
    </lineage>
</organism>
<dbReference type="GO" id="GO:0008270">
    <property type="term" value="F:zinc ion binding"/>
    <property type="evidence" value="ECO:0007669"/>
    <property type="project" value="InterPro"/>
</dbReference>
<protein>
    <recommendedName>
        <fullName evidence="7">Zn(2)-C6 fungal-type domain-containing protein</fullName>
    </recommendedName>
</protein>
<dbReference type="SMART" id="SM00066">
    <property type="entry name" value="GAL4"/>
    <property type="match status" value="1"/>
</dbReference>
<name>A0A438MW05_EXOME</name>
<keyword evidence="6" id="KW-0539">Nucleus</keyword>
<dbReference type="PROSITE" id="PS00463">
    <property type="entry name" value="ZN2_CY6_FUNGAL_1"/>
    <property type="match status" value="1"/>
</dbReference>
<gene>
    <name evidence="8" type="ORF">B0A52_08548</name>
</gene>
<dbReference type="Gene3D" id="4.10.240.10">
    <property type="entry name" value="Zn(2)-C6 fungal-type DNA-binding domain"/>
    <property type="match status" value="1"/>
</dbReference>
<evidence type="ECO:0000259" key="7">
    <source>
        <dbReference type="PROSITE" id="PS50048"/>
    </source>
</evidence>
<dbReference type="Pfam" id="PF00172">
    <property type="entry name" value="Zn_clus"/>
    <property type="match status" value="1"/>
</dbReference>
<dbReference type="CDD" id="cd00067">
    <property type="entry name" value="GAL4"/>
    <property type="match status" value="1"/>
</dbReference>
<dbReference type="GO" id="GO:0000981">
    <property type="term" value="F:DNA-binding transcription factor activity, RNA polymerase II-specific"/>
    <property type="evidence" value="ECO:0007669"/>
    <property type="project" value="InterPro"/>
</dbReference>
<keyword evidence="1" id="KW-0479">Metal-binding</keyword>
<keyword evidence="4" id="KW-0238">DNA-binding</keyword>
<comment type="caution">
    <text evidence="8">The sequence shown here is derived from an EMBL/GenBank/DDBJ whole genome shotgun (WGS) entry which is preliminary data.</text>
</comment>
<evidence type="ECO:0000256" key="5">
    <source>
        <dbReference type="ARBA" id="ARBA00023163"/>
    </source>
</evidence>
<dbReference type="VEuPathDB" id="FungiDB:PV10_08158"/>
<dbReference type="InterPro" id="IPR001138">
    <property type="entry name" value="Zn2Cys6_DnaBD"/>
</dbReference>
<dbReference type="PANTHER" id="PTHR36206:SF13">
    <property type="entry name" value="TRANSCRIPTIONAL REGULATORY PROTEIN MOC3"/>
    <property type="match status" value="1"/>
</dbReference>
<evidence type="ECO:0000313" key="9">
    <source>
        <dbReference type="Proteomes" id="UP000288859"/>
    </source>
</evidence>
<evidence type="ECO:0000313" key="8">
    <source>
        <dbReference type="EMBL" id="RVX67943.1"/>
    </source>
</evidence>
<dbReference type="PROSITE" id="PS50048">
    <property type="entry name" value="ZN2_CY6_FUNGAL_2"/>
    <property type="match status" value="1"/>
</dbReference>